<keyword evidence="2" id="KW-1185">Reference proteome</keyword>
<comment type="caution">
    <text evidence="1">The sequence shown here is derived from an EMBL/GenBank/DDBJ whole genome shotgun (WGS) entry which is preliminary data.</text>
</comment>
<dbReference type="EMBL" id="JBEFKJ010000140">
    <property type="protein sequence ID" value="KAL2036385.1"/>
    <property type="molecule type" value="Genomic_DNA"/>
</dbReference>
<evidence type="ECO:0000313" key="2">
    <source>
        <dbReference type="Proteomes" id="UP001590950"/>
    </source>
</evidence>
<protein>
    <submittedName>
        <fullName evidence="1">Uncharacterized protein</fullName>
    </submittedName>
</protein>
<evidence type="ECO:0000313" key="1">
    <source>
        <dbReference type="EMBL" id="KAL2036385.1"/>
    </source>
</evidence>
<accession>A0ABR3ZTP2</accession>
<gene>
    <name evidence="1" type="ORF">N7G274_010898</name>
</gene>
<proteinExistence type="predicted"/>
<reference evidence="1 2" key="1">
    <citation type="submission" date="2024-09" db="EMBL/GenBank/DDBJ databases">
        <title>Rethinking Asexuality: The Enigmatic Case of Functional Sexual Genes in Lepraria (Stereocaulaceae).</title>
        <authorList>
            <person name="Doellman M."/>
            <person name="Sun Y."/>
            <person name="Barcenas-Pena A."/>
            <person name="Lumbsch H.T."/>
            <person name="Grewe F."/>
        </authorList>
    </citation>
    <scope>NUCLEOTIDE SEQUENCE [LARGE SCALE GENOMIC DNA]</scope>
    <source>
        <strain evidence="1 2">Mercado 3170</strain>
    </source>
</reference>
<dbReference type="Proteomes" id="UP001590950">
    <property type="component" value="Unassembled WGS sequence"/>
</dbReference>
<sequence length="142" mass="15646">MTTASGEHLVADFRHCHGDQSTVRMALWKTASLDGPASKGIVADHVYKHISEDIRCILGVTGSRLVFLDRMLWVCSVDINTYDGSCYSRHFFLPSDFLGGDVDVGVLALVTSERHVVFAKDGELAVITGGMDFEDIVRLEKQ</sequence>
<name>A0ABR3ZTP2_9LECA</name>
<organism evidence="1 2">
    <name type="scientific">Stereocaulon virgatum</name>
    <dbReference type="NCBI Taxonomy" id="373712"/>
    <lineage>
        <taxon>Eukaryota</taxon>
        <taxon>Fungi</taxon>
        <taxon>Dikarya</taxon>
        <taxon>Ascomycota</taxon>
        <taxon>Pezizomycotina</taxon>
        <taxon>Lecanoromycetes</taxon>
        <taxon>OSLEUM clade</taxon>
        <taxon>Lecanoromycetidae</taxon>
        <taxon>Lecanorales</taxon>
        <taxon>Lecanorineae</taxon>
        <taxon>Stereocaulaceae</taxon>
        <taxon>Stereocaulon</taxon>
    </lineage>
</organism>